<sequence length="36" mass="4248">MYSARSSRRDAHVHPTQLFTMIETIYCVLEATILRH</sequence>
<evidence type="ECO:0000313" key="1">
    <source>
        <dbReference type="EMBL" id="ADE76032.1"/>
    </source>
</evidence>
<organism evidence="1">
    <name type="scientific">Picea sitchensis</name>
    <name type="common">Sitka spruce</name>
    <name type="synonym">Pinus sitchensis</name>
    <dbReference type="NCBI Taxonomy" id="3332"/>
    <lineage>
        <taxon>Eukaryota</taxon>
        <taxon>Viridiplantae</taxon>
        <taxon>Streptophyta</taxon>
        <taxon>Embryophyta</taxon>
        <taxon>Tracheophyta</taxon>
        <taxon>Spermatophyta</taxon>
        <taxon>Pinopsida</taxon>
        <taxon>Pinidae</taxon>
        <taxon>Conifers I</taxon>
        <taxon>Pinales</taxon>
        <taxon>Pinaceae</taxon>
        <taxon>Picea</taxon>
    </lineage>
</organism>
<name>D5A913_PICSI</name>
<dbReference type="EMBL" id="BT122663">
    <property type="protein sequence ID" value="ADE76032.1"/>
    <property type="molecule type" value="mRNA"/>
</dbReference>
<proteinExistence type="evidence at transcript level"/>
<reference evidence="1" key="1">
    <citation type="submission" date="2010-04" db="EMBL/GenBank/DDBJ databases">
        <authorList>
            <person name="Reid K.E."/>
            <person name="Liao N."/>
            <person name="Chan S."/>
            <person name="Docking R."/>
            <person name="Taylor G."/>
            <person name="Moore R."/>
            <person name="Mayo M."/>
            <person name="Munro S."/>
            <person name="King J."/>
            <person name="Yanchuk A."/>
            <person name="Holt R."/>
            <person name="Jones S."/>
            <person name="Marra M."/>
            <person name="Ritland C.E."/>
            <person name="Ritland K."/>
            <person name="Bohlmann J."/>
        </authorList>
    </citation>
    <scope>NUCLEOTIDE SEQUENCE</scope>
    <source>
        <tissue evidence="1">Buds collected with no treatment. Collection October 2007</tissue>
    </source>
</reference>
<dbReference type="AlphaFoldDB" id="D5A913"/>
<protein>
    <submittedName>
        <fullName evidence="1">Uncharacterized protein</fullName>
    </submittedName>
</protein>
<accession>D5A913</accession>